<dbReference type="Gene3D" id="3.90.1150.10">
    <property type="entry name" value="Aspartate Aminotransferase, domain 1"/>
    <property type="match status" value="1"/>
</dbReference>
<dbReference type="PANTHER" id="PTHR43713">
    <property type="entry name" value="GLUTAMATE-1-SEMIALDEHYDE 2,1-AMINOMUTASE"/>
    <property type="match status" value="1"/>
</dbReference>
<comment type="cofactor">
    <cofactor evidence="1">
        <name>pyridoxal 5'-phosphate</name>
        <dbReference type="ChEBI" id="CHEBI:597326"/>
    </cofactor>
</comment>
<dbReference type="EMBL" id="FXBM01000002">
    <property type="protein sequence ID" value="SMH43198.1"/>
    <property type="molecule type" value="Genomic_DNA"/>
</dbReference>
<dbReference type="STRING" id="1891671.SAMN06295885_2170"/>
<dbReference type="Gene3D" id="3.40.640.10">
    <property type="entry name" value="Type I PLP-dependent aspartate aminotransferase-like (Major domain)"/>
    <property type="match status" value="1"/>
</dbReference>
<dbReference type="InterPro" id="IPR015421">
    <property type="entry name" value="PyrdxlP-dep_Trfase_major"/>
</dbReference>
<dbReference type="Proteomes" id="UP000193711">
    <property type="component" value="Unassembled WGS sequence"/>
</dbReference>
<sequence length="417" mass="45155">MTLATPTVPFTYPRSQEAFARASRVIPGGVPGHLGPAGGGMIPRSAYPLFSERAEGTRFWDLDGNEYLDYMCGYGPNVLGYVDPDVTAAAAAQTAREDVVSLPSTVMIDFAELLVDQVASADWAFFAKNGGDVTTLAIMTARAATGRQRIVMITGYYHGVDPWSQKLDYPGVLPQDVEGNLEIPWNDLAAVRAVFTGHRGEIAALIGQPYMHGNFADNVLPEDGYWPAVRALCDEFGVVLIIDDVRAGFRLDLAGSDHYYGFEADLICFCKAIANGYNVSALCGKESLRATVGSITYTGSYWMSAVPFAAGIATQQKLVELDAPRLFRELGTELTTGLVDVAASHGHTLVTSGEPALFYLRLVDDGSLMLHQQWIAECVRRGIFFSSHHNHFLNAALTSADIARTLDVADEAFRALP</sequence>
<keyword evidence="2 3" id="KW-0663">Pyridoxal phosphate</keyword>
<dbReference type="AlphaFoldDB" id="A0A1X7NY41"/>
<reference evidence="5" key="1">
    <citation type="submission" date="2017-04" db="EMBL/GenBank/DDBJ databases">
        <authorList>
            <person name="Varghese N."/>
            <person name="Submissions S."/>
        </authorList>
    </citation>
    <scope>NUCLEOTIDE SEQUENCE [LARGE SCALE GENOMIC DNA]</scope>
    <source>
        <strain evidence="5">VKM Ac-2121</strain>
    </source>
</reference>
<evidence type="ECO:0000256" key="3">
    <source>
        <dbReference type="RuleBase" id="RU003560"/>
    </source>
</evidence>
<evidence type="ECO:0000256" key="1">
    <source>
        <dbReference type="ARBA" id="ARBA00001933"/>
    </source>
</evidence>
<dbReference type="Pfam" id="PF00202">
    <property type="entry name" value="Aminotran_3"/>
    <property type="match status" value="1"/>
</dbReference>
<evidence type="ECO:0000256" key="2">
    <source>
        <dbReference type="ARBA" id="ARBA00022898"/>
    </source>
</evidence>
<dbReference type="InterPro" id="IPR015424">
    <property type="entry name" value="PyrdxlP-dep_Trfase"/>
</dbReference>
<accession>A0A1X7NY41</accession>
<comment type="similarity">
    <text evidence="3">Belongs to the class-III pyridoxal-phosphate-dependent aminotransferase family.</text>
</comment>
<organism evidence="4 5">
    <name type="scientific">Rathayibacter oskolensis</name>
    <dbReference type="NCBI Taxonomy" id="1891671"/>
    <lineage>
        <taxon>Bacteria</taxon>
        <taxon>Bacillati</taxon>
        <taxon>Actinomycetota</taxon>
        <taxon>Actinomycetes</taxon>
        <taxon>Micrococcales</taxon>
        <taxon>Microbacteriaceae</taxon>
        <taxon>Rathayibacter</taxon>
    </lineage>
</organism>
<dbReference type="InterPro" id="IPR005814">
    <property type="entry name" value="Aminotrans_3"/>
</dbReference>
<dbReference type="InterPro" id="IPR015422">
    <property type="entry name" value="PyrdxlP-dep_Trfase_small"/>
</dbReference>
<dbReference type="GO" id="GO:0008483">
    <property type="term" value="F:transaminase activity"/>
    <property type="evidence" value="ECO:0007669"/>
    <property type="project" value="InterPro"/>
</dbReference>
<dbReference type="GO" id="GO:0030170">
    <property type="term" value="F:pyridoxal phosphate binding"/>
    <property type="evidence" value="ECO:0007669"/>
    <property type="project" value="InterPro"/>
</dbReference>
<evidence type="ECO:0000313" key="4">
    <source>
        <dbReference type="EMBL" id="SMH43198.1"/>
    </source>
</evidence>
<keyword evidence="5" id="KW-1185">Reference proteome</keyword>
<dbReference type="RefSeq" id="WP_085476618.1">
    <property type="nucleotide sequence ID" value="NZ_FXBM01000002.1"/>
</dbReference>
<proteinExistence type="inferred from homology"/>
<dbReference type="SUPFAM" id="SSF53383">
    <property type="entry name" value="PLP-dependent transferases"/>
    <property type="match status" value="1"/>
</dbReference>
<dbReference type="OrthoDB" id="9801052at2"/>
<name>A0A1X7NY41_9MICO</name>
<dbReference type="PANTHER" id="PTHR43713:SF3">
    <property type="entry name" value="GLUTAMATE-1-SEMIALDEHYDE 2,1-AMINOMUTASE 1, CHLOROPLASTIC-RELATED"/>
    <property type="match status" value="1"/>
</dbReference>
<evidence type="ECO:0000313" key="5">
    <source>
        <dbReference type="Proteomes" id="UP000193711"/>
    </source>
</evidence>
<protein>
    <submittedName>
        <fullName evidence="4">Glutamate-1-semialdehyde 2,1-aminomutase</fullName>
    </submittedName>
</protein>
<gene>
    <name evidence="4" type="ORF">SAMN06295885_2170</name>
</gene>